<feature type="transmembrane region" description="Helical" evidence="3">
    <location>
        <begin position="437"/>
        <end position="459"/>
    </location>
</feature>
<dbReference type="AlphaFoldDB" id="A0A4S4E290"/>
<feature type="transmembrane region" description="Helical" evidence="3">
    <location>
        <begin position="373"/>
        <end position="393"/>
    </location>
</feature>
<feature type="transmembrane region" description="Helical" evidence="3">
    <location>
        <begin position="466"/>
        <end position="486"/>
    </location>
</feature>
<comment type="similarity">
    <text evidence="1">Belongs to the major facilitator superfamily. Phosphate:H(+) symporter (TC 2.A.1.9) family.</text>
</comment>
<feature type="region of interest" description="Disordered" evidence="2">
    <location>
        <begin position="560"/>
        <end position="585"/>
    </location>
</feature>
<dbReference type="PANTHER" id="PTHR37891">
    <property type="entry name" value="OS06G0113900 PROTEIN"/>
    <property type="match status" value="1"/>
</dbReference>
<feature type="transmembrane region" description="Helical" evidence="3">
    <location>
        <begin position="311"/>
        <end position="332"/>
    </location>
</feature>
<organism evidence="4 5">
    <name type="scientific">Camellia sinensis var. sinensis</name>
    <name type="common">China tea</name>
    <dbReference type="NCBI Taxonomy" id="542762"/>
    <lineage>
        <taxon>Eukaryota</taxon>
        <taxon>Viridiplantae</taxon>
        <taxon>Streptophyta</taxon>
        <taxon>Embryophyta</taxon>
        <taxon>Tracheophyta</taxon>
        <taxon>Spermatophyta</taxon>
        <taxon>Magnoliopsida</taxon>
        <taxon>eudicotyledons</taxon>
        <taxon>Gunneridae</taxon>
        <taxon>Pentapetalae</taxon>
        <taxon>asterids</taxon>
        <taxon>Ericales</taxon>
        <taxon>Theaceae</taxon>
        <taxon>Camellia</taxon>
    </lineage>
</organism>
<proteinExistence type="inferred from homology"/>
<feature type="transmembrane region" description="Helical" evidence="3">
    <location>
        <begin position="344"/>
        <end position="361"/>
    </location>
</feature>
<evidence type="ECO:0000256" key="1">
    <source>
        <dbReference type="ARBA" id="ARBA00044504"/>
    </source>
</evidence>
<feature type="transmembrane region" description="Helical" evidence="3">
    <location>
        <begin position="259"/>
        <end position="279"/>
    </location>
</feature>
<evidence type="ECO:0000256" key="2">
    <source>
        <dbReference type="SAM" id="MobiDB-lite"/>
    </source>
</evidence>
<dbReference type="EMBL" id="SDRB02008544">
    <property type="protein sequence ID" value="THG09385.1"/>
    <property type="molecule type" value="Genomic_DNA"/>
</dbReference>
<keyword evidence="5" id="KW-1185">Reference proteome</keyword>
<evidence type="ECO:0000313" key="5">
    <source>
        <dbReference type="Proteomes" id="UP000306102"/>
    </source>
</evidence>
<feature type="transmembrane region" description="Helical" evidence="3">
    <location>
        <begin position="45"/>
        <end position="71"/>
    </location>
</feature>
<feature type="transmembrane region" description="Helical" evidence="3">
    <location>
        <begin position="223"/>
        <end position="247"/>
    </location>
</feature>
<dbReference type="InterPro" id="IPR036259">
    <property type="entry name" value="MFS_trans_sf"/>
</dbReference>
<reference evidence="4 5" key="1">
    <citation type="journal article" date="2018" name="Proc. Natl. Acad. Sci. U.S.A.">
        <title>Draft genome sequence of Camellia sinensis var. sinensis provides insights into the evolution of the tea genome and tea quality.</title>
        <authorList>
            <person name="Wei C."/>
            <person name="Yang H."/>
            <person name="Wang S."/>
            <person name="Zhao J."/>
            <person name="Liu C."/>
            <person name="Gao L."/>
            <person name="Xia E."/>
            <person name="Lu Y."/>
            <person name="Tai Y."/>
            <person name="She G."/>
            <person name="Sun J."/>
            <person name="Cao H."/>
            <person name="Tong W."/>
            <person name="Gao Q."/>
            <person name="Li Y."/>
            <person name="Deng W."/>
            <person name="Jiang X."/>
            <person name="Wang W."/>
            <person name="Chen Q."/>
            <person name="Zhang S."/>
            <person name="Li H."/>
            <person name="Wu J."/>
            <person name="Wang P."/>
            <person name="Li P."/>
            <person name="Shi C."/>
            <person name="Zheng F."/>
            <person name="Jian J."/>
            <person name="Huang B."/>
            <person name="Shan D."/>
            <person name="Shi M."/>
            <person name="Fang C."/>
            <person name="Yue Y."/>
            <person name="Li F."/>
            <person name="Li D."/>
            <person name="Wei S."/>
            <person name="Han B."/>
            <person name="Jiang C."/>
            <person name="Yin Y."/>
            <person name="Xia T."/>
            <person name="Zhang Z."/>
            <person name="Bennetzen J.L."/>
            <person name="Zhao S."/>
            <person name="Wan X."/>
        </authorList>
    </citation>
    <scope>NUCLEOTIDE SEQUENCE [LARGE SCALE GENOMIC DNA]</scope>
    <source>
        <strain evidence="5">cv. Shuchazao</strain>
        <tissue evidence="4">Leaf</tissue>
    </source>
</reference>
<dbReference type="Proteomes" id="UP000306102">
    <property type="component" value="Unassembled WGS sequence"/>
</dbReference>
<comment type="caution">
    <text evidence="4">The sequence shown here is derived from an EMBL/GenBank/DDBJ whole genome shotgun (WGS) entry which is preliminary data.</text>
</comment>
<keyword evidence="3" id="KW-1133">Transmembrane helix</keyword>
<evidence type="ECO:0000256" key="3">
    <source>
        <dbReference type="SAM" id="Phobius"/>
    </source>
</evidence>
<dbReference type="SUPFAM" id="SSF103473">
    <property type="entry name" value="MFS general substrate transporter"/>
    <property type="match status" value="1"/>
</dbReference>
<name>A0A4S4E290_CAMSN</name>
<sequence length="628" mass="68105">MLRSKDEEESMATMDVHGAAVKIQRAKEAYQGYAGFYDKPPKAEVLAWFFNGLCSYFIHTVLIPVVFPLLISQIVWPIKYPLPEWGKNSKGFNCLEKDLQLYDGLTSARIKVSTMKFSPLEWTSISWVLGLILAAPILSTLSVKLDFGRNQRLIAAAATAVGALFCLPVGFFKTIWVFPVYIIAIVAANTVCVASHTRHLGLMISGFVGSSITKHQFPDRRDVAGWLSLYATAAGSLGSAIISAFAYHMLRHHEGFLSLWIVSIFSGLQWCAGIIHVFIGNRPGANTSSSSSTPNSHVISIFKYPHAAGSLAGVFLSSFATMCIFTGGVLYLVGQLCFRPVNILYLWLTYFIFPLLSLPLLQPLQHLIRADAVKMQLLGFMLSALTSGVGFFYRIENWPKQNVLVFSAVQSVATGLLHAFGRVLLLDCSPEGKEGTFAAWFSWVRALGTCTGFAVASAGSGNINRALGVGFCTAIVGIVILTFGNISDFGGAVAAGHVREDDGEKGSPVHGLDKGMGAETVETPYERIEYYNPSNLLDKWQAPQFNKELISALLSSTVQAGSQPSDKTSEHMGKPRDQPKRPSGYGKLRANYATVGWVGEPSSGVMLFILDSFALGLLPIGAAVDLLS</sequence>
<feature type="transmembrane region" description="Helical" evidence="3">
    <location>
        <begin position="176"/>
        <end position="193"/>
    </location>
</feature>
<feature type="transmembrane region" description="Helical" evidence="3">
    <location>
        <begin position="605"/>
        <end position="627"/>
    </location>
</feature>
<evidence type="ECO:0000313" key="4">
    <source>
        <dbReference type="EMBL" id="THG09385.1"/>
    </source>
</evidence>
<gene>
    <name evidence="4" type="ORF">TEA_013801</name>
</gene>
<dbReference type="PANTHER" id="PTHR37891:SF1">
    <property type="entry name" value="OS06G0113900 PROTEIN"/>
    <property type="match status" value="1"/>
</dbReference>
<feature type="compositionally biased region" description="Basic and acidic residues" evidence="2">
    <location>
        <begin position="567"/>
        <end position="580"/>
    </location>
</feature>
<feature type="transmembrane region" description="Helical" evidence="3">
    <location>
        <begin position="153"/>
        <end position="170"/>
    </location>
</feature>
<keyword evidence="3" id="KW-0472">Membrane</keyword>
<evidence type="ECO:0008006" key="6">
    <source>
        <dbReference type="Google" id="ProtNLM"/>
    </source>
</evidence>
<keyword evidence="3" id="KW-0812">Transmembrane</keyword>
<feature type="transmembrane region" description="Helical" evidence="3">
    <location>
        <begin position="122"/>
        <end position="141"/>
    </location>
</feature>
<accession>A0A4S4E290</accession>
<feature type="transmembrane region" description="Helical" evidence="3">
    <location>
        <begin position="405"/>
        <end position="425"/>
    </location>
</feature>
<dbReference type="Gene3D" id="1.20.1250.20">
    <property type="entry name" value="MFS general substrate transporter like domains"/>
    <property type="match status" value="1"/>
</dbReference>
<protein>
    <recommendedName>
        <fullName evidence="6">Major facilitator superfamily (MFS) profile domain-containing protein</fullName>
    </recommendedName>
</protein>